<evidence type="ECO:0008006" key="4">
    <source>
        <dbReference type="Google" id="ProtNLM"/>
    </source>
</evidence>
<accession>A0A0J9T1X6</accession>
<evidence type="ECO:0000313" key="3">
    <source>
        <dbReference type="Proteomes" id="UP000053327"/>
    </source>
</evidence>
<feature type="region of interest" description="Disordered" evidence="1">
    <location>
        <begin position="192"/>
        <end position="221"/>
    </location>
</feature>
<dbReference type="Proteomes" id="UP000053327">
    <property type="component" value="Unassembled WGS sequence"/>
</dbReference>
<evidence type="ECO:0000313" key="2">
    <source>
        <dbReference type="EMBL" id="KMZ88602.1"/>
    </source>
</evidence>
<name>A0A0J9T1X6_PLAV1</name>
<proteinExistence type="predicted"/>
<dbReference type="OrthoDB" id="10443534at2759"/>
<dbReference type="AlphaFoldDB" id="A0A0J9T1X6"/>
<gene>
    <name evidence="2" type="ORF">PVBG_04811</name>
</gene>
<dbReference type="EMBL" id="KQ234761">
    <property type="protein sequence ID" value="KMZ88602.1"/>
    <property type="molecule type" value="Genomic_DNA"/>
</dbReference>
<organism evidence="2 3">
    <name type="scientific">Plasmodium vivax (strain Brazil I)</name>
    <dbReference type="NCBI Taxonomy" id="1033975"/>
    <lineage>
        <taxon>Eukaryota</taxon>
        <taxon>Sar</taxon>
        <taxon>Alveolata</taxon>
        <taxon>Apicomplexa</taxon>
        <taxon>Aconoidasida</taxon>
        <taxon>Haemosporida</taxon>
        <taxon>Plasmodiidae</taxon>
        <taxon>Plasmodium</taxon>
        <taxon>Plasmodium (Plasmodium)</taxon>
    </lineage>
</organism>
<protein>
    <recommendedName>
        <fullName evidence="4">Variable surface protein</fullName>
    </recommendedName>
</protein>
<evidence type="ECO:0000256" key="1">
    <source>
        <dbReference type="SAM" id="MobiDB-lite"/>
    </source>
</evidence>
<reference evidence="2 3" key="1">
    <citation type="submission" date="2011-08" db="EMBL/GenBank/DDBJ databases">
        <title>The Genome Sequence of Plasmodium vivax Brazil I.</title>
        <authorList>
            <consortium name="The Broad Institute Genome Sequencing Platform"/>
            <consortium name="The Broad Institute Genome Sequencing Center for Infectious Disease"/>
            <person name="Neafsey D."/>
            <person name="Carlton J."/>
            <person name="Barnwell J."/>
            <person name="Collins W."/>
            <person name="Escalante A."/>
            <person name="Mullikin J."/>
            <person name="Saul A."/>
            <person name="Guigo R."/>
            <person name="Camara F."/>
            <person name="Young S.K."/>
            <person name="Zeng Q."/>
            <person name="Gargeya S."/>
            <person name="Fitzgerald M."/>
            <person name="Haas B."/>
            <person name="Abouelleil A."/>
            <person name="Alvarado L."/>
            <person name="Arachchi H.M."/>
            <person name="Berlin A."/>
            <person name="Brown A."/>
            <person name="Chapman S.B."/>
            <person name="Chen Z."/>
            <person name="Dunbar C."/>
            <person name="Freedman E."/>
            <person name="Gearin G."/>
            <person name="Gellesch M."/>
            <person name="Goldberg J."/>
            <person name="Griggs A."/>
            <person name="Gujja S."/>
            <person name="Heiman D."/>
            <person name="Howarth C."/>
            <person name="Larson L."/>
            <person name="Lui A."/>
            <person name="MacDonald P.J.P."/>
            <person name="Montmayeur A."/>
            <person name="Murphy C."/>
            <person name="Neiman D."/>
            <person name="Pearson M."/>
            <person name="Priest M."/>
            <person name="Roberts A."/>
            <person name="Saif S."/>
            <person name="Shea T."/>
            <person name="Shenoy N."/>
            <person name="Sisk P."/>
            <person name="Stolte C."/>
            <person name="Sykes S."/>
            <person name="Wortman J."/>
            <person name="Nusbaum C."/>
            <person name="Birren B."/>
        </authorList>
    </citation>
    <scope>NUCLEOTIDE SEQUENCE [LARGE SCALE GENOMIC DNA]</scope>
    <source>
        <strain evidence="2 3">Brazil I</strain>
    </source>
</reference>
<sequence>MRLIRNLGHYSIGTSYFDPTFERCNILYNWLYRSSKSDQITDIIIEKCFKDYNDQMEKMTRNYKCSYYLYKNMYLDPIKINILNLFENNMQIIKSILNGHDEESKIHCQKFVCDCLKIYKYMKMSYCHNTSYKKKITDTCLKLRQFEGSYNFLRNSIDSINPKTPSLDNIDSECLNKSPSLEQKVVLSVRDQGDGSHRYGNVLGESAGDQDRESSETYSGPIVNEDSSMKKTITTTIGTVAGASSLLAFLYKFNTKFYLNICKIFHNYNYAMLSY</sequence>